<dbReference type="EMBL" id="JACGWN010000008">
    <property type="protein sequence ID" value="KAL0438888.1"/>
    <property type="molecule type" value="Genomic_DNA"/>
</dbReference>
<dbReference type="PANTHER" id="PTHR33240:SF15">
    <property type="entry name" value="GAG-PRO-LIKE PROTEIN"/>
    <property type="match status" value="1"/>
</dbReference>
<feature type="region of interest" description="Disordered" evidence="1">
    <location>
        <begin position="222"/>
        <end position="318"/>
    </location>
</feature>
<feature type="compositionally biased region" description="Basic and acidic residues" evidence="1">
    <location>
        <begin position="271"/>
        <end position="282"/>
    </location>
</feature>
<dbReference type="PANTHER" id="PTHR33240">
    <property type="entry name" value="OS08G0508500 PROTEIN"/>
    <property type="match status" value="1"/>
</dbReference>
<feature type="compositionally biased region" description="Polar residues" evidence="1">
    <location>
        <begin position="250"/>
        <end position="261"/>
    </location>
</feature>
<organism evidence="2">
    <name type="scientific">Sesamum latifolium</name>
    <dbReference type="NCBI Taxonomy" id="2727402"/>
    <lineage>
        <taxon>Eukaryota</taxon>
        <taxon>Viridiplantae</taxon>
        <taxon>Streptophyta</taxon>
        <taxon>Embryophyta</taxon>
        <taxon>Tracheophyta</taxon>
        <taxon>Spermatophyta</taxon>
        <taxon>Magnoliopsida</taxon>
        <taxon>eudicotyledons</taxon>
        <taxon>Gunneridae</taxon>
        <taxon>Pentapetalae</taxon>
        <taxon>asterids</taxon>
        <taxon>lamiids</taxon>
        <taxon>Lamiales</taxon>
        <taxon>Pedaliaceae</taxon>
        <taxon>Sesamum</taxon>
    </lineage>
</organism>
<protein>
    <submittedName>
        <fullName evidence="2">Uncharacterized protein</fullName>
    </submittedName>
</protein>
<name>A0AAW2WBQ8_9LAMI</name>
<dbReference type="Gene3D" id="2.40.70.10">
    <property type="entry name" value="Acid Proteases"/>
    <property type="match status" value="1"/>
</dbReference>
<comment type="caution">
    <text evidence="2">The sequence shown here is derived from an EMBL/GenBank/DDBJ whole genome shotgun (WGS) entry which is preliminary data.</text>
</comment>
<dbReference type="AlphaFoldDB" id="A0AAW2WBQ8"/>
<reference evidence="2" key="2">
    <citation type="journal article" date="2024" name="Plant">
        <title>Genomic evolution and insights into agronomic trait innovations of Sesamum species.</title>
        <authorList>
            <person name="Miao H."/>
            <person name="Wang L."/>
            <person name="Qu L."/>
            <person name="Liu H."/>
            <person name="Sun Y."/>
            <person name="Le M."/>
            <person name="Wang Q."/>
            <person name="Wei S."/>
            <person name="Zheng Y."/>
            <person name="Lin W."/>
            <person name="Duan Y."/>
            <person name="Cao H."/>
            <person name="Xiong S."/>
            <person name="Wang X."/>
            <person name="Wei L."/>
            <person name="Li C."/>
            <person name="Ma Q."/>
            <person name="Ju M."/>
            <person name="Zhao R."/>
            <person name="Li G."/>
            <person name="Mu C."/>
            <person name="Tian Q."/>
            <person name="Mei H."/>
            <person name="Zhang T."/>
            <person name="Gao T."/>
            <person name="Zhang H."/>
        </authorList>
    </citation>
    <scope>NUCLEOTIDE SEQUENCE</scope>
    <source>
        <strain evidence="2">KEN1</strain>
    </source>
</reference>
<evidence type="ECO:0000256" key="1">
    <source>
        <dbReference type="SAM" id="MobiDB-lite"/>
    </source>
</evidence>
<sequence length="318" mass="35223">MMGKAKVNDPPRKGVIRMIVGGPAGGDSQRARTAQVREAYGTVVKEVMELEPAKDAPLIQFDQEERNGPRTLSNDALVITALLANYEIERVFIDSGNSADILFGEAYDQMQLGDVPLESIDTSLYGFAGEVVHPRGMISLPLTLGTDPLRKTCLLKFLVVDILLAYNVILGRPTLNAFRAIISTYHMKIKFPVVGGRGEAQADALQACKCYVEAIKRRKKRIWRKPQAKKTPTNEGRSRWLGQNPKRSPCRSSTSGGTPRCQTRTRSSRQSNKDWIQDEGGRPRSSGQLPPKEQRHLRMDSLGPGGDRPRCHHASPQP</sequence>
<dbReference type="InterPro" id="IPR021109">
    <property type="entry name" value="Peptidase_aspartic_dom_sf"/>
</dbReference>
<accession>A0AAW2WBQ8</accession>
<gene>
    <name evidence="2" type="ORF">Slati_2371800</name>
</gene>
<evidence type="ECO:0000313" key="2">
    <source>
        <dbReference type="EMBL" id="KAL0438888.1"/>
    </source>
</evidence>
<dbReference type="CDD" id="cd00303">
    <property type="entry name" value="retropepsin_like"/>
    <property type="match status" value="1"/>
</dbReference>
<proteinExistence type="predicted"/>
<reference evidence="2" key="1">
    <citation type="submission" date="2020-06" db="EMBL/GenBank/DDBJ databases">
        <authorList>
            <person name="Li T."/>
            <person name="Hu X."/>
            <person name="Zhang T."/>
            <person name="Song X."/>
            <person name="Zhang H."/>
            <person name="Dai N."/>
            <person name="Sheng W."/>
            <person name="Hou X."/>
            <person name="Wei L."/>
        </authorList>
    </citation>
    <scope>NUCLEOTIDE SEQUENCE</scope>
    <source>
        <strain evidence="2">KEN1</strain>
        <tissue evidence="2">Leaf</tissue>
    </source>
</reference>